<keyword evidence="8" id="KW-0378">Hydrolase</keyword>
<feature type="transmembrane region" description="Helical" evidence="13">
    <location>
        <begin position="142"/>
        <end position="166"/>
    </location>
</feature>
<comment type="cofactor">
    <cofactor evidence="1">
        <name>Zn(2+)</name>
        <dbReference type="ChEBI" id="CHEBI:29105"/>
    </cofactor>
</comment>
<feature type="transmembrane region" description="Helical" evidence="13">
    <location>
        <begin position="41"/>
        <end position="61"/>
    </location>
</feature>
<dbReference type="CDD" id="cd06158">
    <property type="entry name" value="S2P-M50_like_1"/>
    <property type="match status" value="1"/>
</dbReference>
<dbReference type="Proteomes" id="UP000195489">
    <property type="component" value="Chromosome 14"/>
</dbReference>
<reference evidence="16 17" key="1">
    <citation type="journal article" date="2014" name="BMC Biol.">
        <title>A comprehensive evaluation of rodent malaria parasite genomes and gene expression.</title>
        <authorList>
            <person name="Otto T.D."/>
            <person name="Bohme U."/>
            <person name="Jackson A.P."/>
            <person name="Hunt M."/>
            <person name="Franke-Fayard B."/>
            <person name="Hoeijmakers W.A."/>
            <person name="Religa A.A."/>
            <person name="Robertson L."/>
            <person name="Sanders M."/>
            <person name="Ogun S.A."/>
            <person name="Cunningham D."/>
            <person name="Erhart A."/>
            <person name="Billker O."/>
            <person name="Khan S.M."/>
            <person name="Stunnenberg H.G."/>
            <person name="Langhorne J."/>
            <person name="Holder A.A."/>
            <person name="Waters A.P."/>
            <person name="Newbold C.I."/>
            <person name="Pain A."/>
            <person name="Berriman M."/>
            <person name="Janse C.J."/>
        </authorList>
    </citation>
    <scope>NUCLEOTIDE SEQUENCE [LARGE SCALE GENOMIC DNA]</scope>
    <source>
        <strain evidence="16 17">AS</strain>
    </source>
</reference>
<evidence type="ECO:0000313" key="19">
    <source>
        <dbReference type="Proteomes" id="UP000507163"/>
    </source>
</evidence>
<reference evidence="16" key="2">
    <citation type="submission" date="2014-05" db="EMBL/GenBank/DDBJ databases">
        <authorList>
            <person name="Aslett M.A."/>
            <person name="De Silva N."/>
        </authorList>
    </citation>
    <scope>NUCLEOTIDE SEQUENCE</scope>
    <source>
        <strain evidence="16">AS</strain>
    </source>
</reference>
<evidence type="ECO:0000256" key="1">
    <source>
        <dbReference type="ARBA" id="ARBA00001947"/>
    </source>
</evidence>
<evidence type="ECO:0000256" key="13">
    <source>
        <dbReference type="SAM" id="Phobius"/>
    </source>
</evidence>
<keyword evidence="5 16" id="KW-0645">Protease</keyword>
<dbReference type="Proteomes" id="UP000071118">
    <property type="component" value="Chromosome 14"/>
</dbReference>
<sequence length="330" mass="38874">MTPRNIISYFNDVQTEKRQLSSNWLLIHNEKSYQDYKHQSYLSLILSLLPLFLISVIHLSITMNGYYIGHLFLTISYLLSICFFILYFYNSYTIFVLFVFFSFIISLCLHEFSHALVAYKYGDITMVYKGYLYLDILNYLDIFHTLVIPLVTLFITGFGIPGNLYWLQLHFIRSRFQLSFIFLSGPISDILYILLFVSFYNMYKFFKNNKKFNVKPHPALFISLATSISFLVESFLLNICPILGFDGWGIIEPYLPCFLNDLINEEIVYNFLSYVCPLLVFIYFNFIETKFLFFTKITNYILQDLLGIAIYHAAYGADSFPTLYSYLKKL</sequence>
<evidence type="ECO:0000256" key="7">
    <source>
        <dbReference type="ARBA" id="ARBA00022723"/>
    </source>
</evidence>
<feature type="transmembrane region" description="Helical" evidence="13">
    <location>
        <begin position="306"/>
        <end position="327"/>
    </location>
</feature>
<dbReference type="RefSeq" id="XP_733675.2">
    <property type="nucleotide sequence ID" value="XM_728582.2"/>
</dbReference>
<dbReference type="InterPro" id="IPR044537">
    <property type="entry name" value="Rip2-like"/>
</dbReference>
<dbReference type="GO" id="GO:0005886">
    <property type="term" value="C:plasma membrane"/>
    <property type="evidence" value="ECO:0007669"/>
    <property type="project" value="UniProtKB-SubCell"/>
</dbReference>
<evidence type="ECO:0000313" key="14">
    <source>
        <dbReference type="EMBL" id="SCM25859.1"/>
    </source>
</evidence>
<reference evidence="18 19" key="3">
    <citation type="submission" date="2016-08" db="EMBL/GenBank/DDBJ databases">
        <authorList>
            <consortium name="Pathogen Informatics"/>
        </authorList>
    </citation>
    <scope>NUCLEOTIDE SEQUENCE [LARGE SCALE GENOMIC DNA]</scope>
    <source>
        <strain evidence="14 19">AJ</strain>
        <strain evidence="16">AS</strain>
        <strain evidence="15 18">CB</strain>
    </source>
</reference>
<dbReference type="Proteomes" id="UP000507163">
    <property type="component" value="Chromosome 14"/>
</dbReference>
<dbReference type="EMBL" id="LK022891">
    <property type="protein sequence ID" value="VTZ70736.1"/>
    <property type="molecule type" value="Genomic_DNA"/>
</dbReference>
<evidence type="ECO:0000256" key="5">
    <source>
        <dbReference type="ARBA" id="ARBA00022670"/>
    </source>
</evidence>
<evidence type="ECO:0000256" key="2">
    <source>
        <dbReference type="ARBA" id="ARBA00004651"/>
    </source>
</evidence>
<comment type="similarity">
    <text evidence="3">Belongs to the peptidase M50B family.</text>
</comment>
<evidence type="ECO:0000256" key="8">
    <source>
        <dbReference type="ARBA" id="ARBA00022801"/>
    </source>
</evidence>
<feature type="transmembrane region" description="Helical" evidence="13">
    <location>
        <begin position="220"/>
        <end position="246"/>
    </location>
</feature>
<evidence type="ECO:0000256" key="3">
    <source>
        <dbReference type="ARBA" id="ARBA00007931"/>
    </source>
</evidence>
<dbReference type="GeneID" id="3486641"/>
<evidence type="ECO:0000313" key="18">
    <source>
        <dbReference type="Proteomes" id="UP000195489"/>
    </source>
</evidence>
<evidence type="ECO:0000256" key="6">
    <source>
        <dbReference type="ARBA" id="ARBA00022692"/>
    </source>
</evidence>
<keyword evidence="10 13" id="KW-1133">Transmembrane helix</keyword>
<dbReference type="GO" id="GO:0046872">
    <property type="term" value="F:metal ion binding"/>
    <property type="evidence" value="ECO:0007669"/>
    <property type="project" value="UniProtKB-KW"/>
</dbReference>
<evidence type="ECO:0000256" key="4">
    <source>
        <dbReference type="ARBA" id="ARBA00022475"/>
    </source>
</evidence>
<keyword evidence="6 13" id="KW-0812">Transmembrane</keyword>
<evidence type="ECO:0000256" key="11">
    <source>
        <dbReference type="ARBA" id="ARBA00023049"/>
    </source>
</evidence>
<keyword evidence="4" id="KW-1003">Cell membrane</keyword>
<comment type="subcellular location">
    <subcellularLocation>
        <location evidence="2">Cell membrane</location>
        <topology evidence="2">Multi-pass membrane protein</topology>
    </subcellularLocation>
</comment>
<feature type="transmembrane region" description="Helical" evidence="13">
    <location>
        <begin position="267"/>
        <end position="286"/>
    </location>
</feature>
<evidence type="ECO:0000313" key="16">
    <source>
        <dbReference type="EMBL" id="VTZ70736.1"/>
    </source>
</evidence>
<evidence type="ECO:0000256" key="12">
    <source>
        <dbReference type="ARBA" id="ARBA00023136"/>
    </source>
</evidence>
<feature type="transmembrane region" description="Helical" evidence="13">
    <location>
        <begin position="96"/>
        <end position="122"/>
    </location>
</feature>
<dbReference type="AlphaFoldDB" id="A0A077TQD2"/>
<gene>
    <name evidence="14" type="ORF">PCHAJ_000422900</name>
    <name evidence="16" type="ORF">PCHAS_1406000</name>
    <name evidence="15" type="ORF">PCHCB_000427100</name>
</gene>
<feature type="transmembrane region" description="Helical" evidence="13">
    <location>
        <begin position="67"/>
        <end position="89"/>
    </location>
</feature>
<proteinExistence type="inferred from homology"/>
<dbReference type="PANTHER" id="PTHR35864">
    <property type="entry name" value="ZINC METALLOPROTEASE MJ0611-RELATED"/>
    <property type="match status" value="1"/>
</dbReference>
<keyword evidence="17" id="KW-1185">Reference proteome</keyword>
<keyword evidence="11" id="KW-0482">Metalloprotease</keyword>
<organism evidence="14 19">
    <name type="scientific">Plasmodium chabaudi chabaudi</name>
    <dbReference type="NCBI Taxonomy" id="31271"/>
    <lineage>
        <taxon>Eukaryota</taxon>
        <taxon>Sar</taxon>
        <taxon>Alveolata</taxon>
        <taxon>Apicomplexa</taxon>
        <taxon>Aconoidasida</taxon>
        <taxon>Haemosporida</taxon>
        <taxon>Plasmodiidae</taxon>
        <taxon>Plasmodium</taxon>
        <taxon>Plasmodium (Vinckeia)</taxon>
    </lineage>
</organism>
<evidence type="ECO:0000256" key="10">
    <source>
        <dbReference type="ARBA" id="ARBA00022989"/>
    </source>
</evidence>
<dbReference type="PANTHER" id="PTHR35864:SF1">
    <property type="entry name" value="ZINC METALLOPROTEASE YWHC-RELATED"/>
    <property type="match status" value="1"/>
</dbReference>
<name>A0A077TQD2_PLACU</name>
<dbReference type="KEGG" id="pcb:PCHAS_1406000"/>
<dbReference type="EMBL" id="LT608180">
    <property type="protein sequence ID" value="SCM25859.1"/>
    <property type="molecule type" value="Genomic_DNA"/>
</dbReference>
<keyword evidence="9" id="KW-0862">Zinc</keyword>
<protein>
    <submittedName>
        <fullName evidence="14">Membrane integral peptidase, M50 family, putative</fullName>
    </submittedName>
    <submittedName>
        <fullName evidence="16">Site-2 protease S2P, putative</fullName>
    </submittedName>
</protein>
<feature type="transmembrane region" description="Helical" evidence="13">
    <location>
        <begin position="178"/>
        <end position="200"/>
    </location>
</feature>
<evidence type="ECO:0000313" key="17">
    <source>
        <dbReference type="Proteomes" id="UP000071118"/>
    </source>
</evidence>
<keyword evidence="12 13" id="KW-0472">Membrane</keyword>
<dbReference type="VEuPathDB" id="PlasmoDB:PCHAS_1406000"/>
<dbReference type="GO" id="GO:0008237">
    <property type="term" value="F:metallopeptidase activity"/>
    <property type="evidence" value="ECO:0007669"/>
    <property type="project" value="UniProtKB-KW"/>
</dbReference>
<accession>A0A077TQD2</accession>
<keyword evidence="7" id="KW-0479">Metal-binding</keyword>
<evidence type="ECO:0000256" key="9">
    <source>
        <dbReference type="ARBA" id="ARBA00022833"/>
    </source>
</evidence>
<dbReference type="GO" id="GO:0006508">
    <property type="term" value="P:proteolysis"/>
    <property type="evidence" value="ECO:0007669"/>
    <property type="project" value="UniProtKB-KW"/>
</dbReference>
<dbReference type="EMBL" id="LT608166">
    <property type="protein sequence ID" value="SCN62614.1"/>
    <property type="molecule type" value="Genomic_DNA"/>
</dbReference>
<evidence type="ECO:0000313" key="15">
    <source>
        <dbReference type="EMBL" id="SCN62614.1"/>
    </source>
</evidence>
<dbReference type="OrthoDB" id="371073at2759"/>
<dbReference type="InterPro" id="IPR052348">
    <property type="entry name" value="Metallopeptidase_M50B"/>
</dbReference>